<evidence type="ECO:0000313" key="4">
    <source>
        <dbReference type="EMBL" id="OOL81947.1"/>
    </source>
</evidence>
<comment type="similarity">
    <text evidence="3">Belongs to the GCKR-like family. MurNAc-6-P etherase subfamily.</text>
</comment>
<reference evidence="4 5" key="1">
    <citation type="submission" date="2017-01" db="EMBL/GenBank/DDBJ databases">
        <title>Complete Genome Sequence of Dolosigranulum pigrum isolated from a Patient with interstitial lung disease.</title>
        <authorList>
            <person name="Mukhopadhyay R."/>
            <person name="Joaquin J."/>
            <person name="Hogue R."/>
            <person name="Fitzgerald S."/>
            <person name="Jospin G."/>
            <person name="Eisen J.A."/>
            <person name="Chaturvedi V."/>
        </authorList>
    </citation>
    <scope>NUCLEOTIDE SEQUENCE [LARGE SCALE GENOMIC DNA]</scope>
    <source>
        <strain evidence="4 5">15S00348</strain>
    </source>
</reference>
<dbReference type="RefSeq" id="WP_077863314.1">
    <property type="nucleotide sequence ID" value="NZ_CAJHJL010000004.1"/>
</dbReference>
<evidence type="ECO:0000256" key="3">
    <source>
        <dbReference type="HAMAP-Rule" id="MF_00068"/>
    </source>
</evidence>
<dbReference type="HAMAP" id="MF_00068">
    <property type="entry name" value="MurQ"/>
    <property type="match status" value="1"/>
</dbReference>
<dbReference type="GO" id="GO:0009254">
    <property type="term" value="P:peptidoglycan turnover"/>
    <property type="evidence" value="ECO:0007669"/>
    <property type="project" value="TreeGrafter"/>
</dbReference>
<comment type="pathway">
    <text evidence="3">Amino-sugar metabolism; N-acetylmuramate degradation.</text>
</comment>
<dbReference type="InterPro" id="IPR046348">
    <property type="entry name" value="SIS_dom_sf"/>
</dbReference>
<protein>
    <recommendedName>
        <fullName evidence="3">N-acetylmuramic acid 6-phosphate etherase</fullName>
        <shortName evidence="3">MurNAc-6-P etherase</shortName>
        <ecNumber evidence="3">4.2.1.126</ecNumber>
    </recommendedName>
    <alternativeName>
        <fullName evidence="3">N-acetylmuramic acid 6-phosphate hydrolase</fullName>
    </alternativeName>
    <alternativeName>
        <fullName evidence="3">N-acetylmuramic acid 6-phosphate lyase</fullName>
    </alternativeName>
</protein>
<organism evidence="4 5">
    <name type="scientific">Dolosigranulum pigrum</name>
    <dbReference type="NCBI Taxonomy" id="29394"/>
    <lineage>
        <taxon>Bacteria</taxon>
        <taxon>Bacillati</taxon>
        <taxon>Bacillota</taxon>
        <taxon>Bacilli</taxon>
        <taxon>Lactobacillales</taxon>
        <taxon>Carnobacteriaceae</taxon>
        <taxon>Dolosigranulum</taxon>
    </lineage>
</organism>
<dbReference type="InterPro" id="IPR001347">
    <property type="entry name" value="SIS_dom"/>
</dbReference>
<dbReference type="EC" id="4.2.1.126" evidence="3"/>
<dbReference type="InterPro" id="IPR005486">
    <property type="entry name" value="Glucokinase_regulatory_CS"/>
</dbReference>
<dbReference type="PROSITE" id="PS51464">
    <property type="entry name" value="SIS"/>
    <property type="match status" value="1"/>
</dbReference>
<dbReference type="EMBL" id="MUYF01000003">
    <property type="protein sequence ID" value="OOL81947.1"/>
    <property type="molecule type" value="Genomic_DNA"/>
</dbReference>
<dbReference type="UniPathway" id="UPA00342"/>
<dbReference type="GO" id="GO:0016803">
    <property type="term" value="F:ether hydrolase activity"/>
    <property type="evidence" value="ECO:0007669"/>
    <property type="project" value="TreeGrafter"/>
</dbReference>
<dbReference type="SUPFAM" id="SSF53697">
    <property type="entry name" value="SIS domain"/>
    <property type="match status" value="1"/>
</dbReference>
<feature type="active site" evidence="3">
    <location>
        <position position="116"/>
    </location>
</feature>
<dbReference type="PANTHER" id="PTHR10088:SF4">
    <property type="entry name" value="GLUCOKINASE REGULATORY PROTEIN"/>
    <property type="match status" value="1"/>
</dbReference>
<dbReference type="Gene3D" id="3.40.50.10490">
    <property type="entry name" value="Glucose-6-phosphate isomerase like protein, domain 1"/>
    <property type="match status" value="1"/>
</dbReference>
<feature type="active site" description="Proton donor" evidence="3">
    <location>
        <position position="85"/>
    </location>
</feature>
<sequence>MKQDIKSLETEQHNHQSTNIDKMNTLDILKTINNEDKQIPSAIHKNLNNIEKVVDESYKSLKDGGRLIYIGAGTSGRLGVLDASECPPTYGVTPDLVQGIMAGGNEAIFRAQEGVEDRPEEGEKDLKEINLTEKDMVIGITASGRTPYVLGALNYANSIQAGTSSISCASYSEVSDVAQFPIEIITGPEVVTGSTRMKAGTAQKLVLNMISTAVMIKLGKVYQNYMVDLKASNYKLKIRSINILKEILTINDSQALELLEQANGHVKLALLLGMTDLKIDKAKEQLKQSNGHLRKALEGEENK</sequence>
<comment type="caution">
    <text evidence="4">The sequence shown here is derived from an EMBL/GenBank/DDBJ whole genome shotgun (WGS) entry which is preliminary data.</text>
</comment>
<dbReference type="InterPro" id="IPR005488">
    <property type="entry name" value="Etherase_MurQ"/>
</dbReference>
<dbReference type="GO" id="GO:0097173">
    <property type="term" value="P:N-acetylmuramic acid catabolic process"/>
    <property type="evidence" value="ECO:0007669"/>
    <property type="project" value="UniProtKB-UniPathway"/>
</dbReference>
<dbReference type="NCBIfam" id="NF003915">
    <property type="entry name" value="PRK05441.1"/>
    <property type="match status" value="1"/>
</dbReference>
<dbReference type="NCBIfam" id="TIGR00274">
    <property type="entry name" value="N-acetylmuramic acid 6-phosphate etherase"/>
    <property type="match status" value="1"/>
</dbReference>
<dbReference type="Proteomes" id="UP000190409">
    <property type="component" value="Unassembled WGS sequence"/>
</dbReference>
<comment type="subunit">
    <text evidence="3">Homodimer.</text>
</comment>
<evidence type="ECO:0000256" key="2">
    <source>
        <dbReference type="ARBA" id="ARBA00023277"/>
    </source>
</evidence>
<dbReference type="GO" id="GO:0097367">
    <property type="term" value="F:carbohydrate derivative binding"/>
    <property type="evidence" value="ECO:0007669"/>
    <property type="project" value="InterPro"/>
</dbReference>
<accession>A0A1S8KQE1</accession>
<evidence type="ECO:0000313" key="5">
    <source>
        <dbReference type="Proteomes" id="UP000190409"/>
    </source>
</evidence>
<dbReference type="PANTHER" id="PTHR10088">
    <property type="entry name" value="GLUCOKINASE REGULATORY PROTEIN"/>
    <property type="match status" value="1"/>
</dbReference>
<dbReference type="AlphaFoldDB" id="A0A1S8KQE1"/>
<evidence type="ECO:0000256" key="1">
    <source>
        <dbReference type="ARBA" id="ARBA00023239"/>
    </source>
</evidence>
<dbReference type="Pfam" id="PF22645">
    <property type="entry name" value="GKRP_SIS_N"/>
    <property type="match status" value="1"/>
</dbReference>
<keyword evidence="1 3" id="KW-0456">Lyase</keyword>
<keyword evidence="2 3" id="KW-0119">Carbohydrate metabolism</keyword>
<dbReference type="GO" id="GO:0016835">
    <property type="term" value="F:carbon-oxygen lyase activity"/>
    <property type="evidence" value="ECO:0007669"/>
    <property type="project" value="UniProtKB-UniRule"/>
</dbReference>
<dbReference type="InterPro" id="IPR040190">
    <property type="entry name" value="MURQ/GCKR"/>
</dbReference>
<proteinExistence type="inferred from homology"/>
<comment type="catalytic activity">
    <reaction evidence="3">
        <text>N-acetyl-D-muramate 6-phosphate + H2O = N-acetyl-D-glucosamine 6-phosphate + (R)-lactate</text>
        <dbReference type="Rhea" id="RHEA:26410"/>
        <dbReference type="ChEBI" id="CHEBI:15377"/>
        <dbReference type="ChEBI" id="CHEBI:16004"/>
        <dbReference type="ChEBI" id="CHEBI:57513"/>
        <dbReference type="ChEBI" id="CHEBI:58722"/>
        <dbReference type="EC" id="4.2.1.126"/>
    </reaction>
</comment>
<dbReference type="NCBIfam" id="NF009222">
    <property type="entry name" value="PRK12570.1"/>
    <property type="match status" value="1"/>
</dbReference>
<dbReference type="GO" id="GO:0046348">
    <property type="term" value="P:amino sugar catabolic process"/>
    <property type="evidence" value="ECO:0007669"/>
    <property type="project" value="InterPro"/>
</dbReference>
<gene>
    <name evidence="3" type="primary">murQ</name>
    <name evidence="4" type="ORF">BWX42_09820</name>
</gene>
<name>A0A1S8KQE1_9LACT</name>
<dbReference type="CDD" id="cd05007">
    <property type="entry name" value="SIS_Etherase"/>
    <property type="match status" value="1"/>
</dbReference>
<dbReference type="Gene3D" id="1.10.8.1080">
    <property type="match status" value="1"/>
</dbReference>
<dbReference type="FunFam" id="3.40.50.10490:FF:000014">
    <property type="entry name" value="N-acetylmuramic acid 6-phosphate etherase"/>
    <property type="match status" value="1"/>
</dbReference>
<comment type="function">
    <text evidence="3">Specifically catalyzes the cleavage of the D-lactyl ether substituent of MurNAc 6-phosphate, producing GlcNAc 6-phosphate and D-lactate.</text>
</comment>
<comment type="miscellaneous">
    <text evidence="3">A lyase-type mechanism (elimination/hydration) is suggested for the cleavage of the lactyl ether bond of MurNAc 6-phosphate, with the formation of an alpha,beta-unsaturated aldehyde intermediate with (E)-stereochemistry, followed by the syn addition of water to give product.</text>
</comment>
<dbReference type="PROSITE" id="PS01272">
    <property type="entry name" value="GCKR"/>
    <property type="match status" value="1"/>
</dbReference>